<keyword evidence="2" id="KW-0472">Membrane</keyword>
<reference evidence="4 5" key="1">
    <citation type="submission" date="2018-03" db="EMBL/GenBank/DDBJ databases">
        <authorList>
            <person name="Wu G."/>
        </authorList>
    </citation>
    <scope>NUCLEOTIDE SEQUENCE [LARGE SCALE GENOMIC DNA]</scope>
    <source>
        <strain evidence="4 5">SAM-118</strain>
    </source>
</reference>
<feature type="transmembrane region" description="Helical" evidence="2">
    <location>
        <begin position="33"/>
        <end position="54"/>
    </location>
</feature>
<keyword evidence="2" id="KW-0812">Transmembrane</keyword>
<sequence>MIGICQLRTSAMQSTGSRPPTIHDRAGRAATRWAVVIWSLVFYLSALGNVWTSWLAARRDGQPIVVWQVLSWELSSATAALLLLPAVVWLCARWPLHADAWVRRLPAYVAAALGWWLLHVAGMVVLRMLVYALAGAHYDFGGWLQWVYELSKDLRTFALLVAVQHTLAWYARRRQGEAHLLAAPDDGPPVEPLDRPERFLVRKLGRDFLVATADIEWIQASGNYVNLHVRGHDYPLRSTMATIEAKLDPAVFVRIHRSYLVNLGQVQAIEPVDSGDARVHLRDATVLPCSRSHLAGLRAHAGQGAAAPKTDAFRCSGAARSDQRPVPNSSQPLAGGRSKLLRHLRAMVGCVRRQRSSTPAECPSTNRCYSVRGHSFAAFRRRRPLAKLTSLFAGSPS</sequence>
<dbReference type="Gene3D" id="2.40.50.1020">
    <property type="entry name" value="LytTr DNA-binding domain"/>
    <property type="match status" value="1"/>
</dbReference>
<dbReference type="PROSITE" id="PS50930">
    <property type="entry name" value="HTH_LYTTR"/>
    <property type="match status" value="1"/>
</dbReference>
<keyword evidence="1" id="KW-0902">Two-component regulatory system</keyword>
<dbReference type="GO" id="GO:0003677">
    <property type="term" value="F:DNA binding"/>
    <property type="evidence" value="ECO:0007669"/>
    <property type="project" value="InterPro"/>
</dbReference>
<dbReference type="PANTHER" id="PTHR37299">
    <property type="entry name" value="TRANSCRIPTIONAL REGULATOR-RELATED"/>
    <property type="match status" value="1"/>
</dbReference>
<evidence type="ECO:0000256" key="2">
    <source>
        <dbReference type="SAM" id="Phobius"/>
    </source>
</evidence>
<dbReference type="Pfam" id="PF04397">
    <property type="entry name" value="LytTR"/>
    <property type="match status" value="1"/>
</dbReference>
<protein>
    <submittedName>
        <fullName evidence="4">LytTR family transcriptional regulator</fullName>
    </submittedName>
</protein>
<dbReference type="PANTHER" id="PTHR37299:SF1">
    <property type="entry name" value="STAGE 0 SPORULATION PROTEIN A HOMOLOG"/>
    <property type="match status" value="1"/>
</dbReference>
<feature type="domain" description="HTH LytTR-type" evidence="3">
    <location>
        <begin position="199"/>
        <end position="303"/>
    </location>
</feature>
<proteinExistence type="predicted"/>
<dbReference type="InterPro" id="IPR046947">
    <property type="entry name" value="LytR-like"/>
</dbReference>
<dbReference type="AlphaFoldDB" id="A0AAE8F610"/>
<dbReference type="EMBL" id="PYTT01000132">
    <property type="protein sequence ID" value="RNK99765.1"/>
    <property type="molecule type" value="Genomic_DNA"/>
</dbReference>
<dbReference type="SMART" id="SM00850">
    <property type="entry name" value="LytTR"/>
    <property type="match status" value="1"/>
</dbReference>
<feature type="transmembrane region" description="Helical" evidence="2">
    <location>
        <begin position="74"/>
        <end position="96"/>
    </location>
</feature>
<evidence type="ECO:0000259" key="3">
    <source>
        <dbReference type="PROSITE" id="PS50930"/>
    </source>
</evidence>
<dbReference type="KEGG" id="xva:C7V42_12620"/>
<evidence type="ECO:0000313" key="5">
    <source>
        <dbReference type="Proteomes" id="UP000284283"/>
    </source>
</evidence>
<evidence type="ECO:0000313" key="4">
    <source>
        <dbReference type="EMBL" id="RNK99765.1"/>
    </source>
</evidence>
<dbReference type="Proteomes" id="UP000284283">
    <property type="component" value="Unassembled WGS sequence"/>
</dbReference>
<dbReference type="InterPro" id="IPR007492">
    <property type="entry name" value="LytTR_DNA-bd_dom"/>
</dbReference>
<comment type="caution">
    <text evidence="4">The sequence shown here is derived from an EMBL/GenBank/DDBJ whole genome shotgun (WGS) entry which is preliminary data.</text>
</comment>
<name>A0AAE8F610_XANVA</name>
<gene>
    <name evidence="4" type="ORF">C9386_16465</name>
</gene>
<keyword evidence="2" id="KW-1133">Transmembrane helix</keyword>
<organism evidence="4 5">
    <name type="scientific">Xanthomonas vasicola pv. vasculorum</name>
    <dbReference type="NCBI Taxonomy" id="325776"/>
    <lineage>
        <taxon>Bacteria</taxon>
        <taxon>Pseudomonadati</taxon>
        <taxon>Pseudomonadota</taxon>
        <taxon>Gammaproteobacteria</taxon>
        <taxon>Lysobacterales</taxon>
        <taxon>Lysobacteraceae</taxon>
        <taxon>Xanthomonas</taxon>
    </lineage>
</organism>
<feature type="transmembrane region" description="Helical" evidence="2">
    <location>
        <begin position="108"/>
        <end position="134"/>
    </location>
</feature>
<dbReference type="GO" id="GO:0000156">
    <property type="term" value="F:phosphorelay response regulator activity"/>
    <property type="evidence" value="ECO:0007669"/>
    <property type="project" value="InterPro"/>
</dbReference>
<evidence type="ECO:0000256" key="1">
    <source>
        <dbReference type="ARBA" id="ARBA00023012"/>
    </source>
</evidence>
<accession>A0AAE8F610</accession>